<evidence type="ECO:0000259" key="1">
    <source>
        <dbReference type="Pfam" id="PF08401"/>
    </source>
</evidence>
<dbReference type="InterPro" id="IPR041459">
    <property type="entry name" value="MPTase-PolyVal"/>
</dbReference>
<keyword evidence="4" id="KW-1185">Reference proteome</keyword>
<reference evidence="3 4" key="1">
    <citation type="submission" date="2019-03" db="EMBL/GenBank/DDBJ databases">
        <title>Genomic Encyclopedia of Type Strains, Phase IV (KMG-IV): sequencing the most valuable type-strain genomes for metagenomic binning, comparative biology and taxonomic classification.</title>
        <authorList>
            <person name="Goeker M."/>
        </authorList>
    </citation>
    <scope>NUCLEOTIDE SEQUENCE [LARGE SCALE GENOMIC DNA]</scope>
    <source>
        <strain evidence="3 4">DSM 22362</strain>
    </source>
</reference>
<name>A0A4V2VTD0_9SPHI</name>
<dbReference type="Proteomes" id="UP000295197">
    <property type="component" value="Unassembled WGS sequence"/>
</dbReference>
<evidence type="ECO:0000313" key="4">
    <source>
        <dbReference type="Proteomes" id="UP000295197"/>
    </source>
</evidence>
<dbReference type="GO" id="GO:0003697">
    <property type="term" value="F:single-stranded DNA binding"/>
    <property type="evidence" value="ECO:0007669"/>
    <property type="project" value="InterPro"/>
</dbReference>
<comment type="caution">
    <text evidence="3">The sequence shown here is derived from an EMBL/GenBank/DDBJ whole genome shotgun (WGS) entry which is preliminary data.</text>
</comment>
<evidence type="ECO:0000259" key="2">
    <source>
        <dbReference type="Pfam" id="PF18818"/>
    </source>
</evidence>
<feature type="domain" description="Polyvalent protein metallopeptidase" evidence="2">
    <location>
        <begin position="160"/>
        <end position="283"/>
    </location>
</feature>
<protein>
    <submittedName>
        <fullName evidence="3">Antirestriction protein ArdC</fullName>
    </submittedName>
</protein>
<evidence type="ECO:0000313" key="3">
    <source>
        <dbReference type="EMBL" id="TCV06086.1"/>
    </source>
</evidence>
<dbReference type="RefSeq" id="WP_132779057.1">
    <property type="nucleotide sequence ID" value="NZ_SMBZ01000064.1"/>
</dbReference>
<dbReference type="AlphaFoldDB" id="A0A4V2VTD0"/>
<gene>
    <name evidence="3" type="ORF">EDC17_106414</name>
</gene>
<dbReference type="EMBL" id="SMBZ01000064">
    <property type="protein sequence ID" value="TCV06086.1"/>
    <property type="molecule type" value="Genomic_DNA"/>
</dbReference>
<accession>A0A4V2VTD0</accession>
<dbReference type="OrthoDB" id="9792687at2"/>
<feature type="domain" description="N-terminal" evidence="1">
    <location>
        <begin position="7"/>
        <end position="134"/>
    </location>
</feature>
<organism evidence="3 4">
    <name type="scientific">Sphingobacterium alimentarium</name>
    <dbReference type="NCBI Taxonomy" id="797292"/>
    <lineage>
        <taxon>Bacteria</taxon>
        <taxon>Pseudomonadati</taxon>
        <taxon>Bacteroidota</taxon>
        <taxon>Sphingobacteriia</taxon>
        <taxon>Sphingobacteriales</taxon>
        <taxon>Sphingobacteriaceae</taxon>
        <taxon>Sphingobacterium</taxon>
    </lineage>
</organism>
<proteinExistence type="predicted"/>
<dbReference type="Pfam" id="PF18818">
    <property type="entry name" value="MPTase-PolyVal"/>
    <property type="match status" value="1"/>
</dbReference>
<sequence length="407" mass="46659">MNNKKNSVYELVAANIIKQLEQGTAPWQIPWQSHGPSFELPYNAISGKRYRGINILSLLSAERSDPRWVTFKQAEAQGWKIKKGEKASLIQYIKTHEYNALKDDHGQIVFNESGKPVQELNMLYRPMIANAWVFNAEQISSIAPIVHVHNPENKWAVIDRAEKLVEASKAVISHTHEDRAYYNITSDKIVMPLRNQFPAADKYYATLLHELGHWTAHETRLDRNILYRYGSMGYAREELRAEIASMLLGHELNIGHDPSQHIAYVESWIKILKDTPYEIQLAALEAEKIFNYVLSFDIKRSQNHNQQQHQQHAGHLNPRLPDKHLGMGEIINYNHSSYKICGLLKKGRLKVEDLNSGNSFIVSKNDKLFESLINAKYGDNIFHLGKSKAEVNDLPADHQAKIISIKR</sequence>
<dbReference type="InterPro" id="IPR013610">
    <property type="entry name" value="ArdC_N"/>
</dbReference>
<dbReference type="Pfam" id="PF08401">
    <property type="entry name" value="ArdcN"/>
    <property type="match status" value="1"/>
</dbReference>